<feature type="compositionally biased region" description="Basic residues" evidence="1">
    <location>
        <begin position="147"/>
        <end position="163"/>
    </location>
</feature>
<reference evidence="2" key="1">
    <citation type="submission" date="2022-03" db="EMBL/GenBank/DDBJ databases">
        <authorList>
            <person name="Alioto T."/>
            <person name="Alioto T."/>
            <person name="Gomez Garrido J."/>
        </authorList>
    </citation>
    <scope>NUCLEOTIDE SEQUENCE</scope>
</reference>
<name>A0AAD1SVH7_PELCU</name>
<organism evidence="2 3">
    <name type="scientific">Pelobates cultripes</name>
    <name type="common">Western spadefoot toad</name>
    <dbReference type="NCBI Taxonomy" id="61616"/>
    <lineage>
        <taxon>Eukaryota</taxon>
        <taxon>Metazoa</taxon>
        <taxon>Chordata</taxon>
        <taxon>Craniata</taxon>
        <taxon>Vertebrata</taxon>
        <taxon>Euteleostomi</taxon>
        <taxon>Amphibia</taxon>
        <taxon>Batrachia</taxon>
        <taxon>Anura</taxon>
        <taxon>Pelobatoidea</taxon>
        <taxon>Pelobatidae</taxon>
        <taxon>Pelobates</taxon>
    </lineage>
</organism>
<keyword evidence="3" id="KW-1185">Reference proteome</keyword>
<dbReference type="EMBL" id="OW240919">
    <property type="protein sequence ID" value="CAH2312677.1"/>
    <property type="molecule type" value="Genomic_DNA"/>
</dbReference>
<feature type="compositionally biased region" description="Basic and acidic residues" evidence="1">
    <location>
        <begin position="54"/>
        <end position="67"/>
    </location>
</feature>
<gene>
    <name evidence="2" type="ORF">PECUL_23A027712</name>
</gene>
<dbReference type="Proteomes" id="UP001295444">
    <property type="component" value="Chromosome 08"/>
</dbReference>
<evidence type="ECO:0000256" key="1">
    <source>
        <dbReference type="SAM" id="MobiDB-lite"/>
    </source>
</evidence>
<evidence type="ECO:0000313" key="2">
    <source>
        <dbReference type="EMBL" id="CAH2312677.1"/>
    </source>
</evidence>
<evidence type="ECO:0000313" key="3">
    <source>
        <dbReference type="Proteomes" id="UP001295444"/>
    </source>
</evidence>
<feature type="compositionally biased region" description="Polar residues" evidence="1">
    <location>
        <begin position="124"/>
        <end position="136"/>
    </location>
</feature>
<dbReference type="AlphaFoldDB" id="A0AAD1SVH7"/>
<proteinExistence type="predicted"/>
<accession>A0AAD1SVH7</accession>
<protein>
    <submittedName>
        <fullName evidence="2">Uncharacterized protein</fullName>
    </submittedName>
</protein>
<feature type="region of interest" description="Disordered" evidence="1">
    <location>
        <begin position="1"/>
        <end position="67"/>
    </location>
</feature>
<sequence>MPFGDWEPELASSLEVRGLGGGGHSPPGPISEEQLCQHPVPHPPQNGGGHPGHILKEYQPDGDPTMEHQHRREVANPCKMATATSTQPAEKPYILTKQDNLFAEFWEKIAFREQQAQMHKPVSHTPTEGPASSQCGRTHPPAARAQKWCRKRRGHMRGRKPARKTQPTALYHRNRYPVKSGLPSKQAAETFQTRYAGSRFGTPLHAGSRGARTAPTTHCSPSPPSGQPRPKGEP</sequence>
<feature type="region of interest" description="Disordered" evidence="1">
    <location>
        <begin position="196"/>
        <end position="234"/>
    </location>
</feature>
<feature type="region of interest" description="Disordered" evidence="1">
    <location>
        <begin position="121"/>
        <end position="184"/>
    </location>
</feature>